<dbReference type="Proteomes" id="UP000267029">
    <property type="component" value="Unassembled WGS sequence"/>
</dbReference>
<organism evidence="2 3">
    <name type="scientific">Mesocestoides corti</name>
    <name type="common">Flatworm</name>
    <dbReference type="NCBI Taxonomy" id="53468"/>
    <lineage>
        <taxon>Eukaryota</taxon>
        <taxon>Metazoa</taxon>
        <taxon>Spiralia</taxon>
        <taxon>Lophotrochozoa</taxon>
        <taxon>Platyhelminthes</taxon>
        <taxon>Cestoda</taxon>
        <taxon>Eucestoda</taxon>
        <taxon>Cyclophyllidea</taxon>
        <taxon>Mesocestoididae</taxon>
        <taxon>Mesocestoides</taxon>
    </lineage>
</organism>
<dbReference type="OrthoDB" id="10261027at2759"/>
<gene>
    <name evidence="2" type="ORF">MCOS_LOCUS5416</name>
</gene>
<evidence type="ECO:0000313" key="3">
    <source>
        <dbReference type="Proteomes" id="UP000267029"/>
    </source>
</evidence>
<dbReference type="PROSITE" id="PS50011">
    <property type="entry name" value="PROTEIN_KINASE_DOM"/>
    <property type="match status" value="2"/>
</dbReference>
<dbReference type="InterPro" id="IPR011009">
    <property type="entry name" value="Kinase-like_dom_sf"/>
</dbReference>
<dbReference type="SUPFAM" id="SSF56112">
    <property type="entry name" value="Protein kinase-like (PK-like)"/>
    <property type="match status" value="2"/>
</dbReference>
<sequence>MMIPNVSQLPPSLGQLGLRGEITLTKLNEQMVAVKWFRSSISPRKRLKELEILGKLQGHRSIVNLLAAGPDYQNGFLEFLITEFASEGDLSHLIHKRKSVEYNLSNAFTWILQLSEALAYLHERCTSAPIIHRDVKPANCLLFGGGSRLKLCDFGSSECCGSPKTLSSTRRGTRGFMAPEFLTENPASITYSVKCDVFSASMTFWEILSRQHVCPPDEPFFVTLIQQVHKHRRPKPLPGCPIFLLRLFDRSWDIKPERRPRMSEIAELFGSIKTHMLDTGILSKSLFIPIASPVGSFVDTFENQWEPEDEQIEDAPQSYRVEDCPVSPLLIKIHKFSTLSNNSGLVVKVLYNYYASSVAENGVDSESSTGCDASQWHQLHKQRYREVCLRPPDEHPNIVPILKDLFDRAPPINSNDKEESWENVERFPHGFGGRPRTWYLLMPRFVMGLNPIYLVFTDNRKNWFDASLEDHVSGKWGSETNVAICDSAPPPPPPFSQTSGGCLKQPQSNELTIPFIPPYRFHAQETVGLMAQIFEAVAVLEHHHIAHRDIKPSNILVKARQFPAASNVLNSMWESCSIFLLNIRHELCTFIPTCLKCPGICISLSAAHVFLLPCFISSQIRVSFVYSPLVDAVKTANTRLHAALTDFGCAIRTADSDDRYSQDSVSHTGNTVLLAPEVATYFASNNHEQRHLIPDYSRADLWSAASIAYQVFGGENPFLSGPPKTVFSKLRKKVGESLLNSDEMWAAAESEAMKLSKLCHKFQGSLRRKLYHFLQLTWAADWLLGPANSMGLRSCFYQRITPQRFAYCLVLAQFGDAAKLLDSF</sequence>
<dbReference type="Pfam" id="PF00069">
    <property type="entry name" value="Pkinase"/>
    <property type="match status" value="1"/>
</dbReference>
<keyword evidence="3" id="KW-1185">Reference proteome</keyword>
<feature type="domain" description="Protein kinase" evidence="1">
    <location>
        <begin position="1"/>
        <end position="278"/>
    </location>
</feature>
<evidence type="ECO:0000259" key="1">
    <source>
        <dbReference type="PROSITE" id="PS50011"/>
    </source>
</evidence>
<feature type="domain" description="Protein kinase" evidence="1">
    <location>
        <begin position="286"/>
        <end position="783"/>
    </location>
</feature>
<dbReference type="Gene3D" id="3.30.200.20">
    <property type="entry name" value="Phosphorylase Kinase, domain 1"/>
    <property type="match status" value="1"/>
</dbReference>
<proteinExistence type="predicted"/>
<evidence type="ECO:0000313" key="2">
    <source>
        <dbReference type="EMBL" id="VDD79413.1"/>
    </source>
</evidence>
<name>A0A158QTX3_MESCO</name>
<dbReference type="GO" id="GO:0004674">
    <property type="term" value="F:protein serine/threonine kinase activity"/>
    <property type="evidence" value="ECO:0007669"/>
    <property type="project" value="TreeGrafter"/>
</dbReference>
<dbReference type="STRING" id="53468.A0A158QTX3"/>
<dbReference type="EMBL" id="UXSR01005193">
    <property type="protein sequence ID" value="VDD79413.1"/>
    <property type="molecule type" value="Genomic_DNA"/>
</dbReference>
<accession>A0A158QTX3</accession>
<dbReference type="PROSITE" id="PS00108">
    <property type="entry name" value="PROTEIN_KINASE_ST"/>
    <property type="match status" value="2"/>
</dbReference>
<dbReference type="InterPro" id="IPR000719">
    <property type="entry name" value="Prot_kinase_dom"/>
</dbReference>
<dbReference type="AlphaFoldDB" id="A0A158QTX3"/>
<dbReference type="SMART" id="SM00220">
    <property type="entry name" value="S_TKc"/>
    <property type="match status" value="1"/>
</dbReference>
<dbReference type="InterPro" id="IPR008271">
    <property type="entry name" value="Ser/Thr_kinase_AS"/>
</dbReference>
<dbReference type="Gene3D" id="1.10.510.10">
    <property type="entry name" value="Transferase(Phosphotransferase) domain 1"/>
    <property type="match status" value="2"/>
</dbReference>
<reference evidence="2 3" key="1">
    <citation type="submission" date="2018-10" db="EMBL/GenBank/DDBJ databases">
        <authorList>
            <consortium name="Pathogen Informatics"/>
        </authorList>
    </citation>
    <scope>NUCLEOTIDE SEQUENCE [LARGE SCALE GENOMIC DNA]</scope>
</reference>
<dbReference type="PANTHER" id="PTHR44329">
    <property type="entry name" value="SERINE/THREONINE-PROTEIN KINASE TNNI3K-RELATED"/>
    <property type="match status" value="1"/>
</dbReference>
<dbReference type="InterPro" id="IPR051681">
    <property type="entry name" value="Ser/Thr_Kinases-Pseudokinases"/>
</dbReference>
<protein>
    <recommendedName>
        <fullName evidence="1">Protein kinase domain-containing protein</fullName>
    </recommendedName>
</protein>
<dbReference type="GO" id="GO:0005524">
    <property type="term" value="F:ATP binding"/>
    <property type="evidence" value="ECO:0007669"/>
    <property type="project" value="UniProtKB-KW"/>
</dbReference>